<organism evidence="2 3">
    <name type="scientific">Calderihabitans maritimus</name>
    <dbReference type="NCBI Taxonomy" id="1246530"/>
    <lineage>
        <taxon>Bacteria</taxon>
        <taxon>Bacillati</taxon>
        <taxon>Bacillota</taxon>
        <taxon>Clostridia</taxon>
        <taxon>Neomoorellales</taxon>
        <taxon>Calderihabitantaceae</taxon>
        <taxon>Calderihabitans</taxon>
    </lineage>
</organism>
<feature type="transmembrane region" description="Helical" evidence="1">
    <location>
        <begin position="154"/>
        <end position="176"/>
    </location>
</feature>
<dbReference type="AlphaFoldDB" id="A0A1Z5HQY1"/>
<evidence type="ECO:0000313" key="3">
    <source>
        <dbReference type="Proteomes" id="UP000197032"/>
    </source>
</evidence>
<reference evidence="3" key="1">
    <citation type="journal article" date="2017" name="Appl. Environ. Microbiol.">
        <title>Genomic analysis of Calderihabitans maritimus KKC1, a thermophilic hydrogenogenic carboxydotrophic bacterium isolated from marine sediment.</title>
        <authorList>
            <person name="Omae K."/>
            <person name="Yoneda Y."/>
            <person name="Fukuyama Y."/>
            <person name="Yoshida T."/>
            <person name="Sako Y."/>
        </authorList>
    </citation>
    <scope>NUCLEOTIDE SEQUENCE [LARGE SCALE GENOMIC DNA]</scope>
    <source>
        <strain evidence="3">KKC1</strain>
    </source>
</reference>
<name>A0A1Z5HQY1_9FIRM</name>
<dbReference type="PANTHER" id="PTHR33876">
    <property type="entry name" value="UNNAMED PRODUCT"/>
    <property type="match status" value="1"/>
</dbReference>
<keyword evidence="1" id="KW-0472">Membrane</keyword>
<accession>A0A1Z5HQY1</accession>
<evidence type="ECO:0008006" key="4">
    <source>
        <dbReference type="Google" id="ProtNLM"/>
    </source>
</evidence>
<evidence type="ECO:0000256" key="1">
    <source>
        <dbReference type="SAM" id="Phobius"/>
    </source>
</evidence>
<comment type="caution">
    <text evidence="2">The sequence shown here is derived from an EMBL/GenBank/DDBJ whole genome shotgun (WGS) entry which is preliminary data.</text>
</comment>
<dbReference type="PANTHER" id="PTHR33876:SF4">
    <property type="entry name" value="CHLOROPLAST PROTEIN FOR GROWTH AND FERTILITY 2"/>
    <property type="match status" value="1"/>
</dbReference>
<proteinExistence type="predicted"/>
<evidence type="ECO:0000313" key="2">
    <source>
        <dbReference type="EMBL" id="GAW91942.1"/>
    </source>
</evidence>
<feature type="transmembrane region" description="Helical" evidence="1">
    <location>
        <begin position="188"/>
        <end position="206"/>
    </location>
</feature>
<dbReference type="Proteomes" id="UP000197032">
    <property type="component" value="Unassembled WGS sequence"/>
</dbReference>
<gene>
    <name evidence="2" type="ORF">KKC1_11020</name>
</gene>
<dbReference type="InterPro" id="IPR052776">
    <property type="entry name" value="Chloro_ReproSupport/MetalTrans"/>
</dbReference>
<dbReference type="EMBL" id="BDGJ01000042">
    <property type="protein sequence ID" value="GAW91942.1"/>
    <property type="molecule type" value="Genomic_DNA"/>
</dbReference>
<feature type="transmembrane region" description="Helical" evidence="1">
    <location>
        <begin position="72"/>
        <end position="93"/>
    </location>
</feature>
<keyword evidence="1" id="KW-0812">Transmembrane</keyword>
<keyword evidence="1" id="KW-1133">Transmembrane helix</keyword>
<feature type="transmembrane region" description="Helical" evidence="1">
    <location>
        <begin position="42"/>
        <end position="65"/>
    </location>
</feature>
<sequence>MSPITLTLSSLMLGFLHGFDTDHVMEMTDFVSQDPRPRQTLYFSLKFGLGHTATVLVFGLLTLALKLTLGDSLAAFFEFFSGIFLILLGAWSIHRRLLRNKQLHPHSHTQLDTTVFKYGPVATGIVTGMAGTASILVFGPLVAAQSLLGAAGYILLYGLGIILAMSLYGLAAAGFFSFTIGKNRWGKVVSGITGVASIALGLVWIFRAREGLMLVWNALKM</sequence>
<keyword evidence="3" id="KW-1185">Reference proteome</keyword>
<feature type="transmembrane region" description="Helical" evidence="1">
    <location>
        <begin position="121"/>
        <end position="142"/>
    </location>
</feature>
<dbReference type="OrthoDB" id="9776706at2"/>
<protein>
    <recommendedName>
        <fullName evidence="4">Nickel/cobalt efflux system</fullName>
    </recommendedName>
</protein>
<dbReference type="RefSeq" id="WP_088553388.1">
    <property type="nucleotide sequence ID" value="NZ_BDGJ01000042.1"/>
</dbReference>